<accession>A0A1J5RXF9</accession>
<dbReference type="Pfam" id="PF00491">
    <property type="entry name" value="Arginase"/>
    <property type="match status" value="1"/>
</dbReference>
<keyword evidence="2" id="KW-0479">Metal-binding</keyword>
<evidence type="ECO:0000256" key="3">
    <source>
        <dbReference type="ARBA" id="ARBA00022801"/>
    </source>
</evidence>
<name>A0A1J5RXF9_9ZZZZ</name>
<dbReference type="Gene3D" id="3.40.800.10">
    <property type="entry name" value="Ureohydrolase domain"/>
    <property type="match status" value="1"/>
</dbReference>
<dbReference type="PANTHER" id="PTHR11358:SF26">
    <property type="entry name" value="GUANIDINO ACID HYDROLASE, MITOCHONDRIAL"/>
    <property type="match status" value="1"/>
</dbReference>
<comment type="similarity">
    <text evidence="1">Belongs to the arginase family. Agmatinase subfamily.</text>
</comment>
<dbReference type="PIRSF" id="PIRSF036979">
    <property type="entry name" value="Arginase"/>
    <property type="match status" value="1"/>
</dbReference>
<evidence type="ECO:0000256" key="2">
    <source>
        <dbReference type="ARBA" id="ARBA00022723"/>
    </source>
</evidence>
<dbReference type="NCBIfam" id="TIGR01230">
    <property type="entry name" value="agmatinase"/>
    <property type="match status" value="1"/>
</dbReference>
<dbReference type="AlphaFoldDB" id="A0A1J5RXF9"/>
<dbReference type="CDD" id="cd11592">
    <property type="entry name" value="Agmatinase_PAH"/>
    <property type="match status" value="1"/>
</dbReference>
<proteinExistence type="inferred from homology"/>
<dbReference type="GO" id="GO:0033389">
    <property type="term" value="P:putrescine biosynthetic process from arginine, via agmatine"/>
    <property type="evidence" value="ECO:0007669"/>
    <property type="project" value="TreeGrafter"/>
</dbReference>
<organism evidence="4">
    <name type="scientific">mine drainage metagenome</name>
    <dbReference type="NCBI Taxonomy" id="410659"/>
    <lineage>
        <taxon>unclassified sequences</taxon>
        <taxon>metagenomes</taxon>
        <taxon>ecological metagenomes</taxon>
    </lineage>
</organism>
<dbReference type="InterPro" id="IPR020855">
    <property type="entry name" value="Ureohydrolase_Mn_BS"/>
</dbReference>
<dbReference type="GO" id="GO:0047971">
    <property type="term" value="F:guanidinobutyrase activity"/>
    <property type="evidence" value="ECO:0007669"/>
    <property type="project" value="UniProtKB-EC"/>
</dbReference>
<dbReference type="PROSITE" id="PS01053">
    <property type="entry name" value="ARGINASE_1"/>
    <property type="match status" value="1"/>
</dbReference>
<protein>
    <submittedName>
        <fullName evidence="4">Guanidinobutyrase</fullName>
        <ecNumber evidence="4">3.5.3.7</ecNumber>
    </submittedName>
</protein>
<reference evidence="4" key="1">
    <citation type="submission" date="2016-10" db="EMBL/GenBank/DDBJ databases">
        <title>Sequence of Gallionella enrichment culture.</title>
        <authorList>
            <person name="Poehlein A."/>
            <person name="Muehling M."/>
            <person name="Daniel R."/>
        </authorList>
    </citation>
    <scope>NUCLEOTIDE SEQUENCE</scope>
</reference>
<dbReference type="InterPro" id="IPR006035">
    <property type="entry name" value="Ureohydrolase"/>
</dbReference>
<comment type="caution">
    <text evidence="4">The sequence shown here is derived from an EMBL/GenBank/DDBJ whole genome shotgun (WGS) entry which is preliminary data.</text>
</comment>
<evidence type="ECO:0000256" key="1">
    <source>
        <dbReference type="ARBA" id="ARBA00009227"/>
    </source>
</evidence>
<evidence type="ECO:0000313" key="4">
    <source>
        <dbReference type="EMBL" id="OIR00825.1"/>
    </source>
</evidence>
<dbReference type="InterPro" id="IPR023696">
    <property type="entry name" value="Ureohydrolase_dom_sf"/>
</dbReference>
<gene>
    <name evidence="4" type="primary">gbuA_1</name>
    <name evidence="4" type="ORF">GALL_171620</name>
</gene>
<dbReference type="PANTHER" id="PTHR11358">
    <property type="entry name" value="ARGINASE/AGMATINASE"/>
    <property type="match status" value="1"/>
</dbReference>
<keyword evidence="3 4" id="KW-0378">Hydrolase</keyword>
<dbReference type="EMBL" id="MLJW01000091">
    <property type="protein sequence ID" value="OIR00825.1"/>
    <property type="molecule type" value="Genomic_DNA"/>
</dbReference>
<dbReference type="InterPro" id="IPR005925">
    <property type="entry name" value="Agmatinase-rel"/>
</dbReference>
<dbReference type="GO" id="GO:0008783">
    <property type="term" value="F:agmatinase activity"/>
    <property type="evidence" value="ECO:0007669"/>
    <property type="project" value="TreeGrafter"/>
</dbReference>
<dbReference type="EC" id="3.5.3.7" evidence="4"/>
<dbReference type="PROSITE" id="PS51409">
    <property type="entry name" value="ARGINASE_2"/>
    <property type="match status" value="1"/>
</dbReference>
<sequence>MDTPTFAIPPSFLGSRATPDQAAVLVAGIPLDIGVTNRPGARFGPAAIRRASAMLTDGQNPSGWGDPAALPLADLGDFAVALGDIPQSLALIERQAAALTKPLLTLGGEHTVTLPLLRALVRRTGPLGLIHFDAHIDTWPDNFGQIYGHGSVFYHALREGLVDPRRMVQIGIRSPMPRPVWEWTVEQGVHIISAEEAHNSGPAAVAERIRAVVGGQPLYLSFDIDALDAAQAPGTGTPEVGGLFTWQAMAILKRLKGLALAGMDVVEVAPAYDVAEITALAAASLAWQMLSLFCP</sequence>
<dbReference type="NCBIfam" id="NF002564">
    <property type="entry name" value="PRK02190.1"/>
    <property type="match status" value="1"/>
</dbReference>
<dbReference type="GO" id="GO:0046872">
    <property type="term" value="F:metal ion binding"/>
    <property type="evidence" value="ECO:0007669"/>
    <property type="project" value="UniProtKB-KW"/>
</dbReference>
<dbReference type="SUPFAM" id="SSF52768">
    <property type="entry name" value="Arginase/deacetylase"/>
    <property type="match status" value="1"/>
</dbReference>
<dbReference type="PRINTS" id="PR00116">
    <property type="entry name" value="ARGINASE"/>
</dbReference>